<gene>
    <name evidence="1" type="ORF">BN1708_017800</name>
</gene>
<evidence type="ECO:0008006" key="3">
    <source>
        <dbReference type="Google" id="ProtNLM"/>
    </source>
</evidence>
<dbReference type="GO" id="GO:0006412">
    <property type="term" value="P:translation"/>
    <property type="evidence" value="ECO:0007669"/>
    <property type="project" value="InterPro"/>
</dbReference>
<feature type="non-terminal residue" evidence="1">
    <location>
        <position position="31"/>
    </location>
</feature>
<reference evidence="2" key="1">
    <citation type="submission" date="2015-05" db="EMBL/GenBank/DDBJ databases">
        <authorList>
            <person name="Fogelqvist Johan"/>
        </authorList>
    </citation>
    <scope>NUCLEOTIDE SEQUENCE [LARGE SCALE GENOMIC DNA]</scope>
</reference>
<dbReference type="AlphaFoldDB" id="A0A0G4LE86"/>
<dbReference type="GO" id="GO:0003735">
    <property type="term" value="F:structural constituent of ribosome"/>
    <property type="evidence" value="ECO:0007669"/>
    <property type="project" value="InterPro"/>
</dbReference>
<dbReference type="EMBL" id="CVQH01011525">
    <property type="protein sequence ID" value="CRK20337.1"/>
    <property type="molecule type" value="Genomic_DNA"/>
</dbReference>
<sequence>MKYIHSVESVEIPEGVKVHIKSRNVTVEGPR</sequence>
<dbReference type="SUPFAM" id="SSF56053">
    <property type="entry name" value="Ribosomal protein L6"/>
    <property type="match status" value="1"/>
</dbReference>
<organism evidence="1 2">
    <name type="scientific">Verticillium longisporum</name>
    <name type="common">Verticillium dahliae var. longisporum</name>
    <dbReference type="NCBI Taxonomy" id="100787"/>
    <lineage>
        <taxon>Eukaryota</taxon>
        <taxon>Fungi</taxon>
        <taxon>Dikarya</taxon>
        <taxon>Ascomycota</taxon>
        <taxon>Pezizomycotina</taxon>
        <taxon>Sordariomycetes</taxon>
        <taxon>Hypocreomycetidae</taxon>
        <taxon>Glomerellales</taxon>
        <taxon>Plectosphaerellaceae</taxon>
        <taxon>Verticillium</taxon>
    </lineage>
</organism>
<dbReference type="InterPro" id="IPR036789">
    <property type="entry name" value="Ribosomal_uL6-like_a/b-dom_sf"/>
</dbReference>
<dbReference type="GO" id="GO:0005840">
    <property type="term" value="C:ribosome"/>
    <property type="evidence" value="ECO:0007669"/>
    <property type="project" value="InterPro"/>
</dbReference>
<protein>
    <recommendedName>
        <fullName evidence="3">Ribosomal protein L6 alpha-beta domain-containing protein</fullName>
    </recommendedName>
</protein>
<name>A0A0G4LE86_VERLO</name>
<keyword evidence="2" id="KW-1185">Reference proteome</keyword>
<dbReference type="Gene3D" id="3.90.930.12">
    <property type="entry name" value="Ribosomal protein L6, alpha-beta domain"/>
    <property type="match status" value="1"/>
</dbReference>
<evidence type="ECO:0000313" key="2">
    <source>
        <dbReference type="Proteomes" id="UP000044602"/>
    </source>
</evidence>
<dbReference type="GO" id="GO:0019843">
    <property type="term" value="F:rRNA binding"/>
    <property type="evidence" value="ECO:0007669"/>
    <property type="project" value="InterPro"/>
</dbReference>
<accession>A0A0G4LE86</accession>
<evidence type="ECO:0000313" key="1">
    <source>
        <dbReference type="EMBL" id="CRK20337.1"/>
    </source>
</evidence>
<proteinExistence type="predicted"/>
<dbReference type="Proteomes" id="UP000044602">
    <property type="component" value="Unassembled WGS sequence"/>
</dbReference>